<comment type="subcellular location">
    <subcellularLocation>
        <location evidence="1">Membrane</location>
        <topology evidence="1">Multi-pass membrane protein</topology>
    </subcellularLocation>
</comment>
<feature type="transmembrane region" description="Helical" evidence="5">
    <location>
        <begin position="420"/>
        <end position="438"/>
    </location>
</feature>
<feature type="transmembrane region" description="Helical" evidence="5">
    <location>
        <begin position="105"/>
        <end position="125"/>
    </location>
</feature>
<evidence type="ECO:0000256" key="2">
    <source>
        <dbReference type="ARBA" id="ARBA00022692"/>
    </source>
</evidence>
<evidence type="ECO:0000313" key="6">
    <source>
        <dbReference type="EMBL" id="EFC48694.1"/>
    </source>
</evidence>
<dbReference type="InParanoid" id="D2V2Z8"/>
<feature type="transmembrane region" description="Helical" evidence="5">
    <location>
        <begin position="179"/>
        <end position="200"/>
    </location>
</feature>
<dbReference type="PANTHER" id="PTHR10924">
    <property type="entry name" value="MAJOR FACILITATOR SUPERFAMILY PROTEIN-RELATED"/>
    <property type="match status" value="1"/>
</dbReference>
<dbReference type="GeneID" id="8861527"/>
<evidence type="ECO:0000256" key="3">
    <source>
        <dbReference type="ARBA" id="ARBA00022989"/>
    </source>
</evidence>
<feature type="transmembrane region" description="Helical" evidence="5">
    <location>
        <begin position="146"/>
        <end position="167"/>
    </location>
</feature>
<dbReference type="KEGG" id="ngr:NAEGRDRAFT_63173"/>
<dbReference type="Proteomes" id="UP000006671">
    <property type="component" value="Unassembled WGS sequence"/>
</dbReference>
<feature type="transmembrane region" description="Helical" evidence="5">
    <location>
        <begin position="9"/>
        <end position="28"/>
    </location>
</feature>
<reference evidence="6 7" key="1">
    <citation type="journal article" date="2010" name="Cell">
        <title>The genome of Naegleria gruberi illuminates early eukaryotic versatility.</title>
        <authorList>
            <person name="Fritz-Laylin L.K."/>
            <person name="Prochnik S.E."/>
            <person name="Ginger M.L."/>
            <person name="Dacks J.B."/>
            <person name="Carpenter M.L."/>
            <person name="Field M.C."/>
            <person name="Kuo A."/>
            <person name="Paredez A."/>
            <person name="Chapman J."/>
            <person name="Pham J."/>
            <person name="Shu S."/>
            <person name="Neupane R."/>
            <person name="Cipriano M."/>
            <person name="Mancuso J."/>
            <person name="Tu H."/>
            <person name="Salamov A."/>
            <person name="Lindquist E."/>
            <person name="Shapiro H."/>
            <person name="Lucas S."/>
            <person name="Grigoriev I.V."/>
            <person name="Cande W.Z."/>
            <person name="Fulton C."/>
            <person name="Rokhsar D.S."/>
            <person name="Dawson S.C."/>
        </authorList>
    </citation>
    <scope>NUCLEOTIDE SEQUENCE [LARGE SCALE GENOMIC DNA]</scope>
    <source>
        <strain evidence="6 7">NEG-M</strain>
    </source>
</reference>
<feature type="transmembrane region" description="Helical" evidence="5">
    <location>
        <begin position="282"/>
        <end position="301"/>
    </location>
</feature>
<feature type="transmembrane region" description="Helical" evidence="5">
    <location>
        <begin position="48"/>
        <end position="73"/>
    </location>
</feature>
<dbReference type="EMBL" id="GG738850">
    <property type="protein sequence ID" value="EFC48694.1"/>
    <property type="molecule type" value="Genomic_DNA"/>
</dbReference>
<name>D2V2Z8_NAEGR</name>
<dbReference type="InterPro" id="IPR011701">
    <property type="entry name" value="MFS"/>
</dbReference>
<feature type="transmembrane region" description="Helical" evidence="5">
    <location>
        <begin position="380"/>
        <end position="400"/>
    </location>
</feature>
<dbReference type="GO" id="GO:0016020">
    <property type="term" value="C:membrane"/>
    <property type="evidence" value="ECO:0007669"/>
    <property type="project" value="UniProtKB-SubCell"/>
</dbReference>
<keyword evidence="3 5" id="KW-1133">Transmembrane helix</keyword>
<keyword evidence="4 5" id="KW-0472">Membrane</keyword>
<dbReference type="InterPro" id="IPR036259">
    <property type="entry name" value="MFS_trans_sf"/>
</dbReference>
<dbReference type="OMA" id="WWIAIIT"/>
<organism evidence="7">
    <name type="scientific">Naegleria gruberi</name>
    <name type="common">Amoeba</name>
    <dbReference type="NCBI Taxonomy" id="5762"/>
    <lineage>
        <taxon>Eukaryota</taxon>
        <taxon>Discoba</taxon>
        <taxon>Heterolobosea</taxon>
        <taxon>Tetramitia</taxon>
        <taxon>Eutetramitia</taxon>
        <taxon>Vahlkampfiidae</taxon>
        <taxon>Naegleria</taxon>
    </lineage>
</organism>
<dbReference type="Gene3D" id="1.20.1250.20">
    <property type="entry name" value="MFS general substrate transporter like domains"/>
    <property type="match status" value="2"/>
</dbReference>
<keyword evidence="2 5" id="KW-0812">Transmembrane</keyword>
<feature type="transmembrane region" description="Helical" evidence="5">
    <location>
        <begin position="313"/>
        <end position="333"/>
    </location>
</feature>
<proteinExistence type="predicted"/>
<feature type="transmembrane region" description="Helical" evidence="5">
    <location>
        <begin position="245"/>
        <end position="262"/>
    </location>
</feature>
<accession>D2V2Z8</accession>
<dbReference type="InterPro" id="IPR049680">
    <property type="entry name" value="FLVCR1-2_SLC49-like"/>
</dbReference>
<dbReference type="RefSeq" id="XP_002681438.1">
    <property type="nucleotide sequence ID" value="XM_002681392.1"/>
</dbReference>
<sequence>MSEKSYQKWIILLLQSSQAFMAAFYQTYFTSITSSVLKYYDMRQVEGWKVSMTATIFLLLNFPASLLSAYLVNRWGLRKTIVFGSILSFIGAWMRFAGFRSGNEMYFWIGFSGYVVGAVAPPFIVNTITQLSNTWFPAQQRTIATTLSSLLNVLGTGASFGISAALAGDATYNNDLGMIGLLLLQALLSSILLILVIAFFKDKKTTNIETSNSVSNEKGEIEESTLLIQKPMSTVEQLKSLAKNIPFWLLLISFSTGIGSLNCFLTELNSLVMPKNYLVTDVAYMGVSVIASGVLGCFIFGTIAECTKWFKTILTFCSLITMGCYVWFSINLLSDRSEVTFIMAMCAVNIVGFCSVPTLPLILETATELTFPVAESYSSGLMLGIMSMTSAIFIFIAEALKTTHTNPINHKTRVVSMQNSMWFLLSCYALSVICLLLVKPNYKRMQHEKMKNETSIN</sequence>
<evidence type="ECO:0000256" key="1">
    <source>
        <dbReference type="ARBA" id="ARBA00004141"/>
    </source>
</evidence>
<evidence type="ECO:0000256" key="5">
    <source>
        <dbReference type="SAM" id="Phobius"/>
    </source>
</evidence>
<dbReference type="AlphaFoldDB" id="D2V2Z8"/>
<dbReference type="eggNOG" id="KOG2563">
    <property type="taxonomic scope" value="Eukaryota"/>
</dbReference>
<protein>
    <submittedName>
        <fullName evidence="6">Predicted protein</fullName>
    </submittedName>
</protein>
<dbReference type="Pfam" id="PF07690">
    <property type="entry name" value="MFS_1"/>
    <property type="match status" value="1"/>
</dbReference>
<evidence type="ECO:0000256" key="4">
    <source>
        <dbReference type="ARBA" id="ARBA00023136"/>
    </source>
</evidence>
<gene>
    <name evidence="6" type="ORF">NAEGRDRAFT_63173</name>
</gene>
<feature type="transmembrane region" description="Helical" evidence="5">
    <location>
        <begin position="339"/>
        <end position="359"/>
    </location>
</feature>
<dbReference type="OrthoDB" id="422206at2759"/>
<evidence type="ECO:0000313" key="7">
    <source>
        <dbReference type="Proteomes" id="UP000006671"/>
    </source>
</evidence>
<keyword evidence="7" id="KW-1185">Reference proteome</keyword>
<dbReference type="PANTHER" id="PTHR10924:SF6">
    <property type="entry name" value="SOLUTE CARRIER FAMILY 49 MEMBER A3"/>
    <property type="match status" value="1"/>
</dbReference>
<dbReference type="SUPFAM" id="SSF103473">
    <property type="entry name" value="MFS general substrate transporter"/>
    <property type="match status" value="1"/>
</dbReference>
<dbReference type="VEuPathDB" id="AmoebaDB:NAEGRDRAFT_63173"/>
<dbReference type="GO" id="GO:0022857">
    <property type="term" value="F:transmembrane transporter activity"/>
    <property type="evidence" value="ECO:0007669"/>
    <property type="project" value="InterPro"/>
</dbReference>
<feature type="transmembrane region" description="Helical" evidence="5">
    <location>
        <begin position="80"/>
        <end position="99"/>
    </location>
</feature>